<gene>
    <name evidence="1" type="ORF">MSZNOR_0412</name>
</gene>
<name>A0ABN8WXX4_9GAMM</name>
<evidence type="ECO:0000313" key="1">
    <source>
        <dbReference type="EMBL" id="CAI8738148.1"/>
    </source>
</evidence>
<evidence type="ECO:0000313" key="2">
    <source>
        <dbReference type="Proteomes" id="UP001162030"/>
    </source>
</evidence>
<keyword evidence="2" id="KW-1185">Reference proteome</keyword>
<accession>A0ABN8WXX4</accession>
<organism evidence="1 2">
    <name type="scientific">Methylocaldum szegediense</name>
    <dbReference type="NCBI Taxonomy" id="73780"/>
    <lineage>
        <taxon>Bacteria</taxon>
        <taxon>Pseudomonadati</taxon>
        <taxon>Pseudomonadota</taxon>
        <taxon>Gammaproteobacteria</taxon>
        <taxon>Methylococcales</taxon>
        <taxon>Methylococcaceae</taxon>
        <taxon>Methylocaldum</taxon>
    </lineage>
</organism>
<proteinExistence type="predicted"/>
<sequence length="143" mass="16401">MPFQCRDGEAIREILWSDAIMVRLSFESVVPEHAVTLGPAPYFRISGPLIRQGPHNDIVGRYQGHFWEIQGNSFSRCDCRTGASIHFEDSFGAASERFGPFHHFFISDGTVYTDHEPFARYVEETGRWRHCATNLTWPVVVIR</sequence>
<dbReference type="Proteomes" id="UP001162030">
    <property type="component" value="Chromosome"/>
</dbReference>
<protein>
    <submittedName>
        <fullName evidence="1">Uncharacterized protein</fullName>
    </submittedName>
</protein>
<dbReference type="EMBL" id="OX458333">
    <property type="protein sequence ID" value="CAI8738148.1"/>
    <property type="molecule type" value="Genomic_DNA"/>
</dbReference>
<reference evidence="1 2" key="1">
    <citation type="submission" date="2023-03" db="EMBL/GenBank/DDBJ databases">
        <authorList>
            <person name="Pearce D."/>
        </authorList>
    </citation>
    <scope>NUCLEOTIDE SEQUENCE [LARGE SCALE GENOMIC DNA]</scope>
    <source>
        <strain evidence="1">Msz</strain>
    </source>
</reference>